<dbReference type="RefSeq" id="WP_301142218.1">
    <property type="nucleotide sequence ID" value="NZ_JAUHQA010000001.1"/>
</dbReference>
<dbReference type="PANTHER" id="PTHR43401:SF2">
    <property type="entry name" value="L-THREONINE 3-DEHYDROGENASE"/>
    <property type="match status" value="1"/>
</dbReference>
<evidence type="ECO:0000259" key="4">
    <source>
        <dbReference type="Pfam" id="PF08240"/>
    </source>
</evidence>
<dbReference type="InterPro" id="IPR013154">
    <property type="entry name" value="ADH-like_N"/>
</dbReference>
<feature type="domain" description="Alcohol dehydrogenase-like N-terminal" evidence="4">
    <location>
        <begin position="29"/>
        <end position="89"/>
    </location>
</feature>
<dbReference type="SUPFAM" id="SSF50129">
    <property type="entry name" value="GroES-like"/>
    <property type="match status" value="1"/>
</dbReference>
<dbReference type="InterPro" id="IPR036291">
    <property type="entry name" value="NAD(P)-bd_dom_sf"/>
</dbReference>
<reference evidence="5" key="1">
    <citation type="submission" date="2023-06" db="EMBL/GenBank/DDBJ databases">
        <title>Egi l300058.</title>
        <authorList>
            <person name="Gao L."/>
            <person name="Fang B.-Z."/>
            <person name="Li W.-J."/>
        </authorList>
    </citation>
    <scope>NUCLEOTIDE SEQUENCE</scope>
    <source>
        <strain evidence="5">EGI L300058</strain>
    </source>
</reference>
<feature type="domain" description="Alcohol dehydrogenase-like C-terminal" evidence="3">
    <location>
        <begin position="154"/>
        <end position="267"/>
    </location>
</feature>
<sequence>MSTDTTWAYRVAAPHRFERVEESPPLSIQPGELLVELTAGAVCGSDLPFARGAMVPAGGAGQAGRPMHEIVGEVLCSAHPDFVSGDRVVGWASNWDALRQVFITSGDQVSKVRMDAPDTHVTVAQSVACLMTVFDRLGPLDGRSVGIVGVGPFGLMASVLARHHGAGRIVGVDPLDRAADAMGLPIDDLVRDTSRGWARGLADADRPDIVLEMVGHQTSTLADSMAAVAPGGSVVAFGVPDDDWYALPLRDFFRRNGTLITGVTREHRAMLERAQDYLVDQPGVADHIVTHVFPIAQVQRAFAAAMHPRPGQRKVVLEV</sequence>
<dbReference type="Proteomes" id="UP001172708">
    <property type="component" value="Unassembled WGS sequence"/>
</dbReference>
<accession>A0ABT8GHL1</accession>
<dbReference type="Pfam" id="PF08240">
    <property type="entry name" value="ADH_N"/>
    <property type="match status" value="1"/>
</dbReference>
<evidence type="ECO:0000256" key="2">
    <source>
        <dbReference type="ARBA" id="ARBA00023002"/>
    </source>
</evidence>
<keyword evidence="6" id="KW-1185">Reference proteome</keyword>
<evidence type="ECO:0000313" key="6">
    <source>
        <dbReference type="Proteomes" id="UP001172708"/>
    </source>
</evidence>
<keyword evidence="2" id="KW-0560">Oxidoreductase</keyword>
<organism evidence="5 6">
    <name type="scientific">Demequina muriae</name>
    <dbReference type="NCBI Taxonomy" id="3051664"/>
    <lineage>
        <taxon>Bacteria</taxon>
        <taxon>Bacillati</taxon>
        <taxon>Actinomycetota</taxon>
        <taxon>Actinomycetes</taxon>
        <taxon>Micrococcales</taxon>
        <taxon>Demequinaceae</taxon>
        <taxon>Demequina</taxon>
    </lineage>
</organism>
<dbReference type="PANTHER" id="PTHR43401">
    <property type="entry name" value="L-THREONINE 3-DEHYDROGENASE"/>
    <property type="match status" value="1"/>
</dbReference>
<proteinExistence type="predicted"/>
<dbReference type="InterPro" id="IPR011032">
    <property type="entry name" value="GroES-like_sf"/>
</dbReference>
<evidence type="ECO:0000259" key="3">
    <source>
        <dbReference type="Pfam" id="PF00107"/>
    </source>
</evidence>
<evidence type="ECO:0000256" key="1">
    <source>
        <dbReference type="ARBA" id="ARBA00001947"/>
    </source>
</evidence>
<dbReference type="Gene3D" id="3.40.50.720">
    <property type="entry name" value="NAD(P)-binding Rossmann-like Domain"/>
    <property type="match status" value="1"/>
</dbReference>
<dbReference type="Pfam" id="PF00107">
    <property type="entry name" value="ADH_zinc_N"/>
    <property type="match status" value="1"/>
</dbReference>
<gene>
    <name evidence="5" type="ORF">QQX02_07465</name>
</gene>
<comment type="caution">
    <text evidence="5">The sequence shown here is derived from an EMBL/GenBank/DDBJ whole genome shotgun (WGS) entry which is preliminary data.</text>
</comment>
<comment type="cofactor">
    <cofactor evidence="1">
        <name>Zn(2+)</name>
        <dbReference type="ChEBI" id="CHEBI:29105"/>
    </cofactor>
</comment>
<evidence type="ECO:0000313" key="5">
    <source>
        <dbReference type="EMBL" id="MDN4480756.1"/>
    </source>
</evidence>
<dbReference type="SUPFAM" id="SSF51735">
    <property type="entry name" value="NAD(P)-binding Rossmann-fold domains"/>
    <property type="match status" value="1"/>
</dbReference>
<dbReference type="InterPro" id="IPR013149">
    <property type="entry name" value="ADH-like_C"/>
</dbReference>
<dbReference type="EMBL" id="JAUHQA010000001">
    <property type="protein sequence ID" value="MDN4480756.1"/>
    <property type="molecule type" value="Genomic_DNA"/>
</dbReference>
<dbReference type="Gene3D" id="3.90.180.10">
    <property type="entry name" value="Medium-chain alcohol dehydrogenases, catalytic domain"/>
    <property type="match status" value="2"/>
</dbReference>
<name>A0ABT8GHL1_9MICO</name>
<dbReference type="InterPro" id="IPR050129">
    <property type="entry name" value="Zn_alcohol_dh"/>
</dbReference>
<protein>
    <submittedName>
        <fullName evidence="5">Zinc-binding dehydrogenase</fullName>
    </submittedName>
</protein>